<dbReference type="InterPro" id="IPR048958">
    <property type="entry name" value="Polysacc_lyase_14"/>
</dbReference>
<evidence type="ECO:0000313" key="4">
    <source>
        <dbReference type="EMBL" id="KAF5372895.1"/>
    </source>
</evidence>
<dbReference type="OrthoDB" id="3337916at2759"/>
<dbReference type="PANTHER" id="PTHR40124">
    <property type="match status" value="1"/>
</dbReference>
<dbReference type="PANTHER" id="PTHR40124:SF1">
    <property type="entry name" value="DISAGGREGATASE RELATED REPEAT PROTEIN"/>
    <property type="match status" value="1"/>
</dbReference>
<evidence type="ECO:0000313" key="5">
    <source>
        <dbReference type="Proteomes" id="UP000559256"/>
    </source>
</evidence>
<dbReference type="Pfam" id="PF21294">
    <property type="entry name" value="Polysacc_lyase_14"/>
    <property type="match status" value="1"/>
</dbReference>
<dbReference type="Gene3D" id="2.60.120.200">
    <property type="match status" value="1"/>
</dbReference>
<protein>
    <recommendedName>
        <fullName evidence="3">Polysaccharide lyase 14 domain-containing protein</fullName>
    </recommendedName>
</protein>
<feature type="domain" description="Polysaccharide lyase 14" evidence="3">
    <location>
        <begin position="197"/>
        <end position="412"/>
    </location>
</feature>
<feature type="compositionally biased region" description="Low complexity" evidence="1">
    <location>
        <begin position="66"/>
        <end position="75"/>
    </location>
</feature>
<feature type="region of interest" description="Disordered" evidence="1">
    <location>
        <begin position="28"/>
        <end position="150"/>
    </location>
</feature>
<organism evidence="4 5">
    <name type="scientific">Tetrapyrgos nigripes</name>
    <dbReference type="NCBI Taxonomy" id="182062"/>
    <lineage>
        <taxon>Eukaryota</taxon>
        <taxon>Fungi</taxon>
        <taxon>Dikarya</taxon>
        <taxon>Basidiomycota</taxon>
        <taxon>Agaricomycotina</taxon>
        <taxon>Agaricomycetes</taxon>
        <taxon>Agaricomycetidae</taxon>
        <taxon>Agaricales</taxon>
        <taxon>Marasmiineae</taxon>
        <taxon>Marasmiaceae</taxon>
        <taxon>Tetrapyrgos</taxon>
    </lineage>
</organism>
<feature type="chain" id="PRO_5034678302" description="Polysaccharide lyase 14 domain-containing protein" evidence="2">
    <location>
        <begin position="22"/>
        <end position="420"/>
    </location>
</feature>
<evidence type="ECO:0000256" key="2">
    <source>
        <dbReference type="SAM" id="SignalP"/>
    </source>
</evidence>
<evidence type="ECO:0000259" key="3">
    <source>
        <dbReference type="Pfam" id="PF21294"/>
    </source>
</evidence>
<sequence length="420" mass="44376">MNAKSFRLFLLLVCTLVVVDAGSFKRRPFPRFELSPVPKDGDSGTSSSSGVYIRKSSHHSADHDSTSNSSTPDSSASDDPEDSSQDPSPENSTSSASEPSKAGKSGSNSTKDPDSSSNSASGPSKNSTSSDSESSSSQQSGSLGGLLSMLFPIPTNGSGKSWTTASESPNALPLSDETLVVSKDKKGLLHNFGTFDGKNTMKAVFPKDSYIPSKDPPGGLSFYAAGPADVDLTTALEATLGYSVYFPDGFEWVKGGKLPGLYGGDDPEGSKSCSGGRRDPTCFSVRLMWRQEGDGELYTYLPDVPANKVQCNVQPKSLCNPQFGSSVGRGAFKFATGAWTTVSQRVRLNDPGQTNGQMELFVGGKSVIKVDGLEIADSDKGRIRGIIMQTFFGGGSPDYSTPIEQSIQFADFSVRITQSL</sequence>
<keyword evidence="5" id="KW-1185">Reference proteome</keyword>
<comment type="caution">
    <text evidence="4">The sequence shown here is derived from an EMBL/GenBank/DDBJ whole genome shotgun (WGS) entry which is preliminary data.</text>
</comment>
<reference evidence="4 5" key="1">
    <citation type="journal article" date="2020" name="ISME J.">
        <title>Uncovering the hidden diversity of litter-decomposition mechanisms in mushroom-forming fungi.</title>
        <authorList>
            <person name="Floudas D."/>
            <person name="Bentzer J."/>
            <person name="Ahren D."/>
            <person name="Johansson T."/>
            <person name="Persson P."/>
            <person name="Tunlid A."/>
        </authorList>
    </citation>
    <scope>NUCLEOTIDE SEQUENCE [LARGE SCALE GENOMIC DNA]</scope>
    <source>
        <strain evidence="4 5">CBS 291.85</strain>
    </source>
</reference>
<accession>A0A8H5GXT0</accession>
<dbReference type="AlphaFoldDB" id="A0A8H5GXT0"/>
<evidence type="ECO:0000256" key="1">
    <source>
        <dbReference type="SAM" id="MobiDB-lite"/>
    </source>
</evidence>
<feature type="compositionally biased region" description="Low complexity" evidence="1">
    <location>
        <begin position="105"/>
        <end position="148"/>
    </location>
</feature>
<keyword evidence="2" id="KW-0732">Signal</keyword>
<dbReference type="EMBL" id="JAACJM010000004">
    <property type="protein sequence ID" value="KAF5372895.1"/>
    <property type="molecule type" value="Genomic_DNA"/>
</dbReference>
<feature type="signal peptide" evidence="2">
    <location>
        <begin position="1"/>
        <end position="21"/>
    </location>
</feature>
<dbReference type="Proteomes" id="UP000559256">
    <property type="component" value="Unassembled WGS sequence"/>
</dbReference>
<name>A0A8H5GXT0_9AGAR</name>
<gene>
    <name evidence="4" type="ORF">D9758_001456</name>
</gene>
<proteinExistence type="predicted"/>